<dbReference type="InterPro" id="IPR011701">
    <property type="entry name" value="MFS"/>
</dbReference>
<sequence>MGANIRADKKKRAAGVAKPKSKKSPPRLPVQQLIILSICRFAEPLAMTSVFPYLPEMIQSFNVPKNKIAKWAGITSAVFSLSQCLTGIAWGRASDRFGRKRIIMLGLFLTMINGLIFGFAQSLPWAIIARAFQGLSNGNVGILRTTVAEMVPERELQPRAFSIMPLVWSIGSIFGPAFGGALADPAARHPKLFGNSKFFKKFPYALPNMVNACFFLVGLVVGILFLRETLETRKHQRDYGLVLGQALLRPFRRDQRLKHRQHGKGDDNEDDDERAILIPSQNEDDPRAKQAATRPLTPQKPPGYGEVFSPQSNINLAAYSMLALHSVAFDQLLPIFMHHPAAEFNEDVQLPFKFSGGFGINSERIGVLFTIYGLFGMVTQFTIFPPVARRLGILKCFKICAFVYPFIYLVVPFTALLPTAAAKQGVIIPIMLIKCLCGMFAFPCSTIMLTNSATSLRILGTLNGVATSVSAVGRAVGPAIGGSTFTLGVEWGYVILPWWVLAFLSILAAVPVLYLQEMKGFAKDDDDDDDDDDEDDASETDTGLLEEEAEDDVTAQSTQPGASLNQNDAKPDTYNSTWTPSSPSTTKKTKTKKNDRQGRKNRRDRDNAILDGEEDLSSSSSSSLSSSSSSSSDNESRENAPLLGAKRPLNKKKSGHNHRHHRVSSPIGLRDALGPHGSRRLSDNLGPTNNGYGAGGTSWH</sequence>
<dbReference type="Pfam" id="PF07690">
    <property type="entry name" value="MFS_1"/>
    <property type="match status" value="1"/>
</dbReference>
<feature type="transmembrane region" description="Helical" evidence="7">
    <location>
        <begin position="496"/>
        <end position="515"/>
    </location>
</feature>
<keyword evidence="2" id="KW-0813">Transport</keyword>
<keyword evidence="5 7" id="KW-0472">Membrane</keyword>
<feature type="compositionally biased region" description="Low complexity" evidence="6">
    <location>
        <begin position="576"/>
        <end position="586"/>
    </location>
</feature>
<dbReference type="PROSITE" id="PS50850">
    <property type="entry name" value="MFS"/>
    <property type="match status" value="1"/>
</dbReference>
<dbReference type="Proteomes" id="UP000076632">
    <property type="component" value="Unassembled WGS sequence"/>
</dbReference>
<organism evidence="9 10">
    <name type="scientific">Xylona heveae (strain CBS 132557 / TC161)</name>
    <dbReference type="NCBI Taxonomy" id="1328760"/>
    <lineage>
        <taxon>Eukaryota</taxon>
        <taxon>Fungi</taxon>
        <taxon>Dikarya</taxon>
        <taxon>Ascomycota</taxon>
        <taxon>Pezizomycotina</taxon>
        <taxon>Xylonomycetes</taxon>
        <taxon>Xylonales</taxon>
        <taxon>Xylonaceae</taxon>
        <taxon>Xylona</taxon>
    </lineage>
</organism>
<feature type="transmembrane region" description="Helical" evidence="7">
    <location>
        <begin position="426"/>
        <end position="449"/>
    </location>
</feature>
<feature type="transmembrane region" description="Helical" evidence="7">
    <location>
        <begin position="160"/>
        <end position="183"/>
    </location>
</feature>
<evidence type="ECO:0000256" key="2">
    <source>
        <dbReference type="ARBA" id="ARBA00022448"/>
    </source>
</evidence>
<dbReference type="GeneID" id="28896062"/>
<dbReference type="InterPro" id="IPR036259">
    <property type="entry name" value="MFS_trans_sf"/>
</dbReference>
<evidence type="ECO:0000256" key="6">
    <source>
        <dbReference type="SAM" id="MobiDB-lite"/>
    </source>
</evidence>
<dbReference type="PANTHER" id="PTHR23504:SF8">
    <property type="entry name" value="TRANSPORTER, PUTATIVE (AFU_ORTHOLOGUE AFUA_1G03730)-RELATED"/>
    <property type="match status" value="1"/>
</dbReference>
<feature type="compositionally biased region" description="Basic and acidic residues" evidence="6">
    <location>
        <begin position="592"/>
        <end position="608"/>
    </location>
</feature>
<feature type="domain" description="Major facilitator superfamily (MFS) profile" evidence="8">
    <location>
        <begin position="32"/>
        <end position="520"/>
    </location>
</feature>
<feature type="region of interest" description="Disordered" evidence="6">
    <location>
        <begin position="278"/>
        <end position="302"/>
    </location>
</feature>
<feature type="region of interest" description="Disordered" evidence="6">
    <location>
        <begin position="1"/>
        <end position="26"/>
    </location>
</feature>
<dbReference type="AlphaFoldDB" id="A0A165I603"/>
<dbReference type="SUPFAM" id="SSF103473">
    <property type="entry name" value="MFS general substrate transporter"/>
    <property type="match status" value="1"/>
</dbReference>
<dbReference type="EMBL" id="KV407456">
    <property type="protein sequence ID" value="KZF24434.1"/>
    <property type="molecule type" value="Genomic_DNA"/>
</dbReference>
<protein>
    <submittedName>
        <fullName evidence="9">MFS general substrate transporter</fullName>
    </submittedName>
</protein>
<accession>A0A165I603</accession>
<proteinExistence type="predicted"/>
<evidence type="ECO:0000256" key="5">
    <source>
        <dbReference type="ARBA" id="ARBA00023136"/>
    </source>
</evidence>
<evidence type="ECO:0000313" key="9">
    <source>
        <dbReference type="EMBL" id="KZF24434.1"/>
    </source>
</evidence>
<feature type="transmembrane region" description="Helical" evidence="7">
    <location>
        <begin position="456"/>
        <end position="476"/>
    </location>
</feature>
<feature type="transmembrane region" description="Helical" evidence="7">
    <location>
        <begin position="365"/>
        <end position="387"/>
    </location>
</feature>
<dbReference type="Gene3D" id="1.20.1250.20">
    <property type="entry name" value="MFS general substrate transporter like domains"/>
    <property type="match status" value="1"/>
</dbReference>
<dbReference type="CDD" id="cd17330">
    <property type="entry name" value="MFS_SLC46_TetA_like"/>
    <property type="match status" value="1"/>
</dbReference>
<dbReference type="OMA" id="PWKELQP"/>
<keyword evidence="3 7" id="KW-0812">Transmembrane</keyword>
<feature type="compositionally biased region" description="Polar residues" evidence="6">
    <location>
        <begin position="554"/>
        <end position="568"/>
    </location>
</feature>
<evidence type="ECO:0000256" key="7">
    <source>
        <dbReference type="SAM" id="Phobius"/>
    </source>
</evidence>
<dbReference type="PANTHER" id="PTHR23504">
    <property type="entry name" value="MAJOR FACILITATOR SUPERFAMILY DOMAIN-CONTAINING PROTEIN 10"/>
    <property type="match status" value="1"/>
</dbReference>
<evidence type="ECO:0000256" key="1">
    <source>
        <dbReference type="ARBA" id="ARBA00004141"/>
    </source>
</evidence>
<feature type="region of interest" description="Disordered" evidence="6">
    <location>
        <begin position="523"/>
        <end position="700"/>
    </location>
</feature>
<keyword evidence="10" id="KW-1185">Reference proteome</keyword>
<evidence type="ECO:0000259" key="8">
    <source>
        <dbReference type="PROSITE" id="PS50850"/>
    </source>
</evidence>
<dbReference type="OrthoDB" id="10262656at2759"/>
<dbReference type="InParanoid" id="A0A165I603"/>
<comment type="subcellular location">
    <subcellularLocation>
        <location evidence="1">Membrane</location>
        <topology evidence="1">Multi-pass membrane protein</topology>
    </subcellularLocation>
</comment>
<dbReference type="GO" id="GO:0016020">
    <property type="term" value="C:membrane"/>
    <property type="evidence" value="ECO:0007669"/>
    <property type="project" value="UniProtKB-SubCell"/>
</dbReference>
<dbReference type="RefSeq" id="XP_018189989.1">
    <property type="nucleotide sequence ID" value="XM_018330925.1"/>
</dbReference>
<feature type="transmembrane region" description="Helical" evidence="7">
    <location>
        <begin position="399"/>
        <end position="420"/>
    </location>
</feature>
<dbReference type="InterPro" id="IPR020846">
    <property type="entry name" value="MFS_dom"/>
</dbReference>
<dbReference type="FunCoup" id="A0A165I603">
    <property type="interactions" value="65"/>
</dbReference>
<feature type="region of interest" description="Disordered" evidence="6">
    <location>
        <begin position="254"/>
        <end position="273"/>
    </location>
</feature>
<keyword evidence="4 7" id="KW-1133">Transmembrane helix</keyword>
<feature type="compositionally biased region" description="Basic residues" evidence="6">
    <location>
        <begin position="8"/>
        <end position="25"/>
    </location>
</feature>
<feature type="compositionally biased region" description="Low complexity" evidence="6">
    <location>
        <begin position="617"/>
        <end position="632"/>
    </location>
</feature>
<dbReference type="GO" id="GO:0022857">
    <property type="term" value="F:transmembrane transporter activity"/>
    <property type="evidence" value="ECO:0007669"/>
    <property type="project" value="InterPro"/>
</dbReference>
<name>A0A165I603_XYLHT</name>
<reference evidence="9 10" key="1">
    <citation type="journal article" date="2016" name="Fungal Biol.">
        <title>The genome of Xylona heveae provides a window into fungal endophytism.</title>
        <authorList>
            <person name="Gazis R."/>
            <person name="Kuo A."/>
            <person name="Riley R."/>
            <person name="LaButti K."/>
            <person name="Lipzen A."/>
            <person name="Lin J."/>
            <person name="Amirebrahimi M."/>
            <person name="Hesse C.N."/>
            <person name="Spatafora J.W."/>
            <person name="Henrissat B."/>
            <person name="Hainaut M."/>
            <person name="Grigoriev I.V."/>
            <person name="Hibbett D.S."/>
        </authorList>
    </citation>
    <scope>NUCLEOTIDE SEQUENCE [LARGE SCALE GENOMIC DNA]</scope>
    <source>
        <strain evidence="9 10">TC161</strain>
    </source>
</reference>
<feature type="transmembrane region" description="Helical" evidence="7">
    <location>
        <begin position="102"/>
        <end position="128"/>
    </location>
</feature>
<feature type="compositionally biased region" description="Basic residues" evidence="6">
    <location>
        <begin position="648"/>
        <end position="663"/>
    </location>
</feature>
<evidence type="ECO:0000313" key="10">
    <source>
        <dbReference type="Proteomes" id="UP000076632"/>
    </source>
</evidence>
<feature type="transmembrane region" description="Helical" evidence="7">
    <location>
        <begin position="204"/>
        <end position="226"/>
    </location>
</feature>
<evidence type="ECO:0000256" key="4">
    <source>
        <dbReference type="ARBA" id="ARBA00022989"/>
    </source>
</evidence>
<feature type="compositionally biased region" description="Acidic residues" evidence="6">
    <location>
        <begin position="524"/>
        <end position="553"/>
    </location>
</feature>
<gene>
    <name evidence="9" type="ORF">L228DRAFT_237364</name>
</gene>
<evidence type="ECO:0000256" key="3">
    <source>
        <dbReference type="ARBA" id="ARBA00022692"/>
    </source>
</evidence>